<comment type="subcellular location">
    <subcellularLocation>
        <location evidence="1">Cell membrane</location>
        <topology evidence="1">Multi-pass membrane protein</topology>
    </subcellularLocation>
</comment>
<reference evidence="9 10" key="1">
    <citation type="journal article" date="2024" name="Front. Microbiol.">
        <title>Pangenomic and biochemical analyses of Helcococcus ovis reveal widespread tetracycline resistance and a novel bacterial species, Helcococcus bovis.</title>
        <authorList>
            <person name="Cunha F."/>
            <person name="Zhai Y."/>
            <person name="Casaro S."/>
            <person name="Jones K.L."/>
            <person name="Hernandez M."/>
            <person name="Bisinotto R.S."/>
            <person name="Kariyawasam S."/>
            <person name="Brown M.B."/>
            <person name="Phillips A."/>
            <person name="Jeong K.C."/>
            <person name="Galvao K.N."/>
        </authorList>
    </citation>
    <scope>NUCLEOTIDE SEQUENCE [LARGE SCALE GENOMIC DNA]</scope>
    <source>
        <strain evidence="9 10">KG197</strain>
    </source>
</reference>
<dbReference type="PANTHER" id="PTHR30572">
    <property type="entry name" value="MEMBRANE COMPONENT OF TRANSPORTER-RELATED"/>
    <property type="match status" value="1"/>
</dbReference>
<feature type="transmembrane region" description="Helical" evidence="7">
    <location>
        <begin position="798"/>
        <end position="823"/>
    </location>
</feature>
<dbReference type="EMBL" id="JBFNFH010000001">
    <property type="protein sequence ID" value="MFM1524237.1"/>
    <property type="molecule type" value="Genomic_DNA"/>
</dbReference>
<dbReference type="PANTHER" id="PTHR30572:SF4">
    <property type="entry name" value="ABC TRANSPORTER PERMEASE YTRF"/>
    <property type="match status" value="1"/>
</dbReference>
<evidence type="ECO:0000313" key="10">
    <source>
        <dbReference type="Proteomes" id="UP001629536"/>
    </source>
</evidence>
<feature type="domain" description="ABC3 transporter permease C-terminal" evidence="8">
    <location>
        <begin position="753"/>
        <end position="877"/>
    </location>
</feature>
<sequence>MKIISKLSWRYIKKNKLRTILTLLGIIISISMITSIGNISYSLITENRNSYEGINGPYDFKISESSNDEEIKVNNLKDIEAVYKISRKYISRIHSKTPDLGIDNYIEFEHRNSDQEFYNKYFPKNMLLEGRLPKSENEILVPYNLKYIAPGFDKIGNTVKLGVQESLKRDEFFDYNTTFNKNYINRMENKPLLKGEITEKNYDKIDKSKLVNIEDIKKMTDIFNGDYKEYKIVGFIKEELMPGNNLSNFDTEGIESEKQISIFHGYILGLDNNINDRFDLYGYFANYDNLNKNVEKLKDITQYKEDGQFLDNRLNIRYEYIKIKDITQSKVLGSLFNVSITLIVMVSVAIILFIYNIFTTNYVERLRDLGLLKVVGFTNLQLLKMVMLDSLFYFIVSIPIGYFVGNVSMKIVFEIVNRIMRTTSVISSGNINVHFSKEVLIISVFVGFLVIFISNILSALFVFKKSPIEALNQVTKQKKKVYKPRNRRIIKKIFGYDGFLASRNIDRNRKRFIMTTISISISIVLFVVISSIMSLFDNEIVKSLENGQKSNIVLKTHKDYANNLIKDINKINGITVTEEKEIIELRANIIGDNVENKDNLNYITFEVLEDNIFENMFGKDEKRVVTNLSNLPLTDKLSNITIIPMKDVYNEEKVKIKDELIEKDAVNLNVKYIKNSNDSGLVKFYIRKSNKEEISKLEKYNFRKDVEVGIYRTKLDDKTSYEFSAVITKYPKTFTVSSVFPIIKIARLFVYGFIGLICSIGALNIINSSYSNTLTRRREFALIKAVGIKEKRLKKIVLLENLLSVIIASILSLVLSLLVFYIMYRQLLGGLPILYSKEVLKSFSISLGTWGLGILIAIILIYISVIIPYNRISKDNITEILK</sequence>
<feature type="transmembrane region" description="Helical" evidence="7">
    <location>
        <begin position="20"/>
        <end position="41"/>
    </location>
</feature>
<dbReference type="Pfam" id="PF02687">
    <property type="entry name" value="FtsX"/>
    <property type="match status" value="2"/>
</dbReference>
<dbReference type="InterPro" id="IPR003838">
    <property type="entry name" value="ABC3_permease_C"/>
</dbReference>
<keyword evidence="5 7" id="KW-0472">Membrane</keyword>
<evidence type="ECO:0000256" key="6">
    <source>
        <dbReference type="ARBA" id="ARBA00038076"/>
    </source>
</evidence>
<feature type="transmembrane region" description="Helical" evidence="7">
    <location>
        <begin position="748"/>
        <end position="767"/>
    </location>
</feature>
<protein>
    <submittedName>
        <fullName evidence="9">ABC transporter permease</fullName>
    </submittedName>
</protein>
<comment type="caution">
    <text evidence="9">The sequence shown here is derived from an EMBL/GenBank/DDBJ whole genome shotgun (WGS) entry which is preliminary data.</text>
</comment>
<keyword evidence="4 7" id="KW-1133">Transmembrane helix</keyword>
<feature type="transmembrane region" description="Helical" evidence="7">
    <location>
        <begin position="391"/>
        <end position="413"/>
    </location>
</feature>
<evidence type="ECO:0000256" key="3">
    <source>
        <dbReference type="ARBA" id="ARBA00022692"/>
    </source>
</evidence>
<evidence type="ECO:0000256" key="1">
    <source>
        <dbReference type="ARBA" id="ARBA00004651"/>
    </source>
</evidence>
<feature type="domain" description="ABC3 transporter permease C-terminal" evidence="8">
    <location>
        <begin position="341"/>
        <end position="467"/>
    </location>
</feature>
<feature type="transmembrane region" description="Helical" evidence="7">
    <location>
        <begin position="512"/>
        <end position="536"/>
    </location>
</feature>
<evidence type="ECO:0000256" key="5">
    <source>
        <dbReference type="ARBA" id="ARBA00023136"/>
    </source>
</evidence>
<dbReference type="Proteomes" id="UP001629536">
    <property type="component" value="Unassembled WGS sequence"/>
</dbReference>
<evidence type="ECO:0000313" key="9">
    <source>
        <dbReference type="EMBL" id="MFM1524237.1"/>
    </source>
</evidence>
<evidence type="ECO:0000256" key="2">
    <source>
        <dbReference type="ARBA" id="ARBA00022475"/>
    </source>
</evidence>
<proteinExistence type="inferred from homology"/>
<evidence type="ECO:0000259" key="8">
    <source>
        <dbReference type="Pfam" id="PF02687"/>
    </source>
</evidence>
<keyword evidence="2" id="KW-1003">Cell membrane</keyword>
<feature type="transmembrane region" description="Helical" evidence="7">
    <location>
        <begin position="439"/>
        <end position="463"/>
    </location>
</feature>
<dbReference type="InterPro" id="IPR050250">
    <property type="entry name" value="Macrolide_Exporter_MacB"/>
</dbReference>
<accession>A0ABW9F4J6</accession>
<feature type="transmembrane region" description="Helical" evidence="7">
    <location>
        <begin position="843"/>
        <end position="867"/>
    </location>
</feature>
<dbReference type="RefSeq" id="WP_408126146.1">
    <property type="nucleotide sequence ID" value="NZ_JBFNFH010000001.1"/>
</dbReference>
<name>A0ABW9F4J6_9FIRM</name>
<organism evidence="9 10">
    <name type="scientific">Helcococcus bovis</name>
    <dbReference type="NCBI Taxonomy" id="3153252"/>
    <lineage>
        <taxon>Bacteria</taxon>
        <taxon>Bacillati</taxon>
        <taxon>Bacillota</taxon>
        <taxon>Tissierellia</taxon>
        <taxon>Tissierellales</taxon>
        <taxon>Peptoniphilaceae</taxon>
        <taxon>Helcococcus</taxon>
    </lineage>
</organism>
<comment type="similarity">
    <text evidence="6">Belongs to the ABC-4 integral membrane protein family.</text>
</comment>
<evidence type="ECO:0000256" key="7">
    <source>
        <dbReference type="SAM" id="Phobius"/>
    </source>
</evidence>
<keyword evidence="3 7" id="KW-0812">Transmembrane</keyword>
<feature type="transmembrane region" description="Helical" evidence="7">
    <location>
        <begin position="335"/>
        <end position="358"/>
    </location>
</feature>
<keyword evidence="10" id="KW-1185">Reference proteome</keyword>
<gene>
    <name evidence="9" type="ORF">ABGF40_00945</name>
</gene>
<evidence type="ECO:0000256" key="4">
    <source>
        <dbReference type="ARBA" id="ARBA00022989"/>
    </source>
</evidence>